<keyword evidence="1" id="KW-0547">Nucleotide-binding</keyword>
<dbReference type="GO" id="GO:0017116">
    <property type="term" value="F:single-stranded DNA helicase activity"/>
    <property type="evidence" value="ECO:0007669"/>
    <property type="project" value="TreeGrafter"/>
</dbReference>
<accession>A0A9D1I2S0</accession>
<dbReference type="Proteomes" id="UP000824091">
    <property type="component" value="Unassembled WGS sequence"/>
</dbReference>
<dbReference type="InterPro" id="IPR027417">
    <property type="entry name" value="P-loop_NTPase"/>
</dbReference>
<dbReference type="Gene3D" id="3.40.50.300">
    <property type="entry name" value="P-loop containing nucleotide triphosphate hydrolases"/>
    <property type="match status" value="2"/>
</dbReference>
<dbReference type="GO" id="GO:0005524">
    <property type="term" value="F:ATP binding"/>
    <property type="evidence" value="ECO:0007669"/>
    <property type="project" value="UniProtKB-KW"/>
</dbReference>
<dbReference type="SUPFAM" id="SSF52540">
    <property type="entry name" value="P-loop containing nucleoside triphosphate hydrolases"/>
    <property type="match status" value="1"/>
</dbReference>
<gene>
    <name evidence="4" type="ORF">IAD16_00830</name>
</gene>
<evidence type="ECO:0000256" key="2">
    <source>
        <dbReference type="ARBA" id="ARBA00022840"/>
    </source>
</evidence>
<name>A0A9D1I2S0_9FIRM</name>
<protein>
    <submittedName>
        <fullName evidence="4">AAA family ATPase</fullName>
    </submittedName>
</protein>
<dbReference type="InterPro" id="IPR041451">
    <property type="entry name" value="RecD2_SH13"/>
</dbReference>
<dbReference type="Gene3D" id="1.10.10.2220">
    <property type="match status" value="1"/>
</dbReference>
<dbReference type="InterPro" id="IPR029493">
    <property type="entry name" value="RecD2-like_HHH"/>
</dbReference>
<dbReference type="GO" id="GO:0009338">
    <property type="term" value="C:exodeoxyribonuclease V complex"/>
    <property type="evidence" value="ECO:0007669"/>
    <property type="project" value="TreeGrafter"/>
</dbReference>
<dbReference type="InterPro" id="IPR027785">
    <property type="entry name" value="UvrD-like_helicase_C"/>
</dbReference>
<dbReference type="PANTHER" id="PTHR43788">
    <property type="entry name" value="DNA2/NAM7 HELICASE FAMILY MEMBER"/>
    <property type="match status" value="1"/>
</dbReference>
<dbReference type="GO" id="GO:0006310">
    <property type="term" value="P:DNA recombination"/>
    <property type="evidence" value="ECO:0007669"/>
    <property type="project" value="TreeGrafter"/>
</dbReference>
<comment type="caution">
    <text evidence="4">The sequence shown here is derived from an EMBL/GenBank/DDBJ whole genome shotgun (WGS) entry which is preliminary data.</text>
</comment>
<proteinExistence type="predicted"/>
<dbReference type="Gene3D" id="2.30.30.940">
    <property type="match status" value="1"/>
</dbReference>
<evidence type="ECO:0000313" key="5">
    <source>
        <dbReference type="Proteomes" id="UP000824091"/>
    </source>
</evidence>
<dbReference type="Pfam" id="PF13245">
    <property type="entry name" value="AAA_19"/>
    <property type="match status" value="1"/>
</dbReference>
<dbReference type="SMART" id="SM00382">
    <property type="entry name" value="AAA"/>
    <property type="match status" value="1"/>
</dbReference>
<dbReference type="CDD" id="cd17933">
    <property type="entry name" value="DEXSc_RecD-like"/>
    <property type="match status" value="1"/>
</dbReference>
<dbReference type="CDD" id="cd18809">
    <property type="entry name" value="SF1_C_RecD"/>
    <property type="match status" value="1"/>
</dbReference>
<dbReference type="EMBL" id="DVMO01000011">
    <property type="protein sequence ID" value="HIU26909.1"/>
    <property type="molecule type" value="Genomic_DNA"/>
</dbReference>
<evidence type="ECO:0000256" key="1">
    <source>
        <dbReference type="ARBA" id="ARBA00022741"/>
    </source>
</evidence>
<feature type="domain" description="AAA+ ATPase" evidence="3">
    <location>
        <begin position="207"/>
        <end position="359"/>
    </location>
</feature>
<evidence type="ECO:0000313" key="4">
    <source>
        <dbReference type="EMBL" id="HIU26909.1"/>
    </source>
</evidence>
<sequence length="599" mass="66419">MDTKDNEATITKISQVTPEVTLFLRKLGLSDYYIIKIFALVGDAAIGLTEDDPYWLLDEFQGMRFDTADKIADTMGIAKNSPFRIRAAVRHGLALYVNRGNTFVPAREFCQQISGFLDLTRDEVEDVVEDMALVGDLQLSTLAGTEVLYFYGYYRTECQVAGKIARMAENTPKPVGANISAVISKAESQSGIKLTQSQREAVEKSLGHSVSIITGGPGTGKTTIINTLIKIMEQSGLDVAVAAPTGRAAKRITQTSGKGAMTVHRLLEYYYDEEARHMAFGRNQDNPLDYGAVIIDEASMMDLMLMGALCRALRDDCRLILTGDADQLPPVGAGNVLEDLINSGYVYTSRLSEIFRQAEESGIVLNAHRINQGSYPKYGKDFLLVEADKQKDILGKITDLAAKWPPDKVQVLTPVKKGILGSASINEHLQQIFNPPRPDCPELAFGSKIYRQGDRVMQIKNNYRLEFKRKDGSTGKGIFNGETGIIAAVHTDDRKITVCYDDDRWVEYPYVQMDEIELAYAVTVHKSQGSEFPVVIMPASWFPPALATRNLLYTAVTRGQRQVIIVGTERYVNSMVDNNQTGRRNSGLRDRLAGMYENI</sequence>
<dbReference type="PANTHER" id="PTHR43788:SF6">
    <property type="entry name" value="DNA HELICASE B"/>
    <property type="match status" value="1"/>
</dbReference>
<dbReference type="Pfam" id="PF13538">
    <property type="entry name" value="UvrD_C_2"/>
    <property type="match status" value="1"/>
</dbReference>
<keyword evidence="2" id="KW-0067">ATP-binding</keyword>
<dbReference type="AlphaFoldDB" id="A0A9D1I2S0"/>
<dbReference type="InterPro" id="IPR050534">
    <property type="entry name" value="Coronavir_polyprotein_1ab"/>
</dbReference>
<reference evidence="4" key="2">
    <citation type="journal article" date="2021" name="PeerJ">
        <title>Extensive microbial diversity within the chicken gut microbiome revealed by metagenomics and culture.</title>
        <authorList>
            <person name="Gilroy R."/>
            <person name="Ravi A."/>
            <person name="Getino M."/>
            <person name="Pursley I."/>
            <person name="Horton D.L."/>
            <person name="Alikhan N.F."/>
            <person name="Baker D."/>
            <person name="Gharbi K."/>
            <person name="Hall N."/>
            <person name="Watson M."/>
            <person name="Adriaenssens E.M."/>
            <person name="Foster-Nyarko E."/>
            <person name="Jarju S."/>
            <person name="Secka A."/>
            <person name="Antonio M."/>
            <person name="Oren A."/>
            <person name="Chaudhuri R.R."/>
            <person name="La Ragione R."/>
            <person name="Hildebrand F."/>
            <person name="Pallen M.J."/>
        </authorList>
    </citation>
    <scope>NUCLEOTIDE SEQUENCE</scope>
    <source>
        <strain evidence="4">11300</strain>
    </source>
</reference>
<dbReference type="Pfam" id="PF14490">
    <property type="entry name" value="HHH_RecD2"/>
    <property type="match status" value="1"/>
</dbReference>
<evidence type="ECO:0000259" key="3">
    <source>
        <dbReference type="SMART" id="SM00382"/>
    </source>
</evidence>
<dbReference type="Pfam" id="PF18335">
    <property type="entry name" value="SH3_13"/>
    <property type="match status" value="1"/>
</dbReference>
<dbReference type="InterPro" id="IPR003593">
    <property type="entry name" value="AAA+_ATPase"/>
</dbReference>
<organism evidence="4 5">
    <name type="scientific">Candidatus Fimisoma avicola</name>
    <dbReference type="NCBI Taxonomy" id="2840826"/>
    <lineage>
        <taxon>Bacteria</taxon>
        <taxon>Bacillati</taxon>
        <taxon>Bacillota</taxon>
        <taxon>Clostridia</taxon>
        <taxon>Eubacteriales</taxon>
        <taxon>Candidatus Fimisoma</taxon>
    </lineage>
</organism>
<reference evidence="4" key="1">
    <citation type="submission" date="2020-10" db="EMBL/GenBank/DDBJ databases">
        <authorList>
            <person name="Gilroy R."/>
        </authorList>
    </citation>
    <scope>NUCLEOTIDE SEQUENCE</scope>
    <source>
        <strain evidence="4">11300</strain>
    </source>
</reference>